<protein>
    <submittedName>
        <fullName evidence="1">Uncharacterized protein</fullName>
    </submittedName>
</protein>
<proteinExistence type="predicted"/>
<accession>M2TJV3</accession>
<keyword evidence="2" id="KW-1185">Reference proteome</keyword>
<dbReference type="Proteomes" id="UP000016936">
    <property type="component" value="Unassembled WGS sequence"/>
</dbReference>
<dbReference type="AlphaFoldDB" id="M2TJV3"/>
<dbReference type="EMBL" id="KB445584">
    <property type="protein sequence ID" value="EMD86759.1"/>
    <property type="molecule type" value="Genomic_DNA"/>
</dbReference>
<reference evidence="2" key="2">
    <citation type="journal article" date="2013" name="PLoS Genet.">
        <title>Comparative genome structure, secondary metabolite, and effector coding capacity across Cochliobolus pathogens.</title>
        <authorList>
            <person name="Condon B.J."/>
            <person name="Leng Y."/>
            <person name="Wu D."/>
            <person name="Bushley K.E."/>
            <person name="Ohm R.A."/>
            <person name="Otillar R."/>
            <person name="Martin J."/>
            <person name="Schackwitz W."/>
            <person name="Grimwood J."/>
            <person name="MohdZainudin N."/>
            <person name="Xue C."/>
            <person name="Wang R."/>
            <person name="Manning V.A."/>
            <person name="Dhillon B."/>
            <person name="Tu Z.J."/>
            <person name="Steffenson B.J."/>
            <person name="Salamov A."/>
            <person name="Sun H."/>
            <person name="Lowry S."/>
            <person name="LaButti K."/>
            <person name="Han J."/>
            <person name="Copeland A."/>
            <person name="Lindquist E."/>
            <person name="Barry K."/>
            <person name="Schmutz J."/>
            <person name="Baker S.E."/>
            <person name="Ciuffetti L.M."/>
            <person name="Grigoriev I.V."/>
            <person name="Zhong S."/>
            <person name="Turgeon B.G."/>
        </authorList>
    </citation>
    <scope>NUCLEOTIDE SEQUENCE [LARGE SCALE GENOMIC DNA]</scope>
    <source>
        <strain evidence="2">C5 / ATCC 48332 / race O</strain>
    </source>
</reference>
<reference evidence="1 2" key="1">
    <citation type="journal article" date="2012" name="PLoS Pathog.">
        <title>Diverse lifestyles and strategies of plant pathogenesis encoded in the genomes of eighteen Dothideomycetes fungi.</title>
        <authorList>
            <person name="Ohm R.A."/>
            <person name="Feau N."/>
            <person name="Henrissat B."/>
            <person name="Schoch C.L."/>
            <person name="Horwitz B.A."/>
            <person name="Barry K.W."/>
            <person name="Condon B.J."/>
            <person name="Copeland A.C."/>
            <person name="Dhillon B."/>
            <person name="Glaser F."/>
            <person name="Hesse C.N."/>
            <person name="Kosti I."/>
            <person name="LaButti K."/>
            <person name="Lindquist E.A."/>
            <person name="Lucas S."/>
            <person name="Salamov A.A."/>
            <person name="Bradshaw R.E."/>
            <person name="Ciuffetti L."/>
            <person name="Hamelin R.C."/>
            <person name="Kema G.H.J."/>
            <person name="Lawrence C."/>
            <person name="Scott J.A."/>
            <person name="Spatafora J.W."/>
            <person name="Turgeon B.G."/>
            <person name="de Wit P.J.G.M."/>
            <person name="Zhong S."/>
            <person name="Goodwin S.B."/>
            <person name="Grigoriev I.V."/>
        </authorList>
    </citation>
    <scope>NUCLEOTIDE SEQUENCE [LARGE SCALE GENOMIC DNA]</scope>
    <source>
        <strain evidence="2">C5 / ATCC 48332 / race O</strain>
    </source>
</reference>
<sequence>MPPDRTKNRCPPKNALLRVKGLAQNRNSPQGSQISHSICGMTGSYPTGENISLKNLYSYIKDRTSENHLKCEGNHYVLPQDCVARYCSLCWKQRDTLVDNQHQFKVAKDANSILEKLQFEVKPTSGVPGKAMRTLKAKLNAEHCRGILNRALMPRDSILLLPTFNVDGNKGKYAEIRVGQTTRQICDAVVSYYDEKFRHVPTNNGQQRVSVHGIIPIEDLCSNDTETSYYGLLCTVQLR</sequence>
<evidence type="ECO:0000313" key="1">
    <source>
        <dbReference type="EMBL" id="EMD86759.1"/>
    </source>
</evidence>
<organism evidence="1 2">
    <name type="scientific">Cochliobolus heterostrophus (strain C5 / ATCC 48332 / race O)</name>
    <name type="common">Southern corn leaf blight fungus</name>
    <name type="synonym">Bipolaris maydis</name>
    <dbReference type="NCBI Taxonomy" id="701091"/>
    <lineage>
        <taxon>Eukaryota</taxon>
        <taxon>Fungi</taxon>
        <taxon>Dikarya</taxon>
        <taxon>Ascomycota</taxon>
        <taxon>Pezizomycotina</taxon>
        <taxon>Dothideomycetes</taxon>
        <taxon>Pleosporomycetidae</taxon>
        <taxon>Pleosporales</taxon>
        <taxon>Pleosporineae</taxon>
        <taxon>Pleosporaceae</taxon>
        <taxon>Bipolaris</taxon>
    </lineage>
</organism>
<dbReference type="HOGENOM" id="CLU_1161027_0_0_1"/>
<gene>
    <name evidence="1" type="ORF">COCHEDRAFT_1034525</name>
</gene>
<name>M2TJV3_COCH5</name>
<evidence type="ECO:0000313" key="2">
    <source>
        <dbReference type="Proteomes" id="UP000016936"/>
    </source>
</evidence>